<dbReference type="InterPro" id="IPR036028">
    <property type="entry name" value="SH3-like_dom_sf"/>
</dbReference>
<protein>
    <submittedName>
        <fullName evidence="7">Src like adaptor 2</fullName>
    </submittedName>
</protein>
<name>A0A8D0H6S0_SPHPU</name>
<dbReference type="GO" id="GO:0005654">
    <property type="term" value="C:nucleoplasm"/>
    <property type="evidence" value="ECO:0007669"/>
    <property type="project" value="Ensembl"/>
</dbReference>
<dbReference type="FunFam" id="3.30.505.10:FF:000064">
    <property type="entry name" value="src-like-adapter 2 isoform X2"/>
    <property type="match status" value="1"/>
</dbReference>
<dbReference type="Gene3D" id="3.30.505.10">
    <property type="entry name" value="SH2 domain"/>
    <property type="match status" value="1"/>
</dbReference>
<keyword evidence="1 4" id="KW-0728">SH3 domain</keyword>
<accession>A0A8D0H6S0</accession>
<dbReference type="AlphaFoldDB" id="A0A8D0H6S0"/>
<gene>
    <name evidence="7" type="primary">SLA2</name>
</gene>
<evidence type="ECO:0000256" key="2">
    <source>
        <dbReference type="ARBA" id="ARBA00022999"/>
    </source>
</evidence>
<evidence type="ECO:0000313" key="8">
    <source>
        <dbReference type="Proteomes" id="UP000694392"/>
    </source>
</evidence>
<dbReference type="GeneTree" id="ENSGT00940000160331"/>
<dbReference type="SMART" id="SM00326">
    <property type="entry name" value="SH3"/>
    <property type="match status" value="1"/>
</dbReference>
<feature type="domain" description="SH3" evidence="6">
    <location>
        <begin position="30"/>
        <end position="89"/>
    </location>
</feature>
<feature type="domain" description="SH2" evidence="5">
    <location>
        <begin position="91"/>
        <end position="188"/>
    </location>
</feature>
<dbReference type="PROSITE" id="PS50002">
    <property type="entry name" value="SH3"/>
    <property type="match status" value="1"/>
</dbReference>
<dbReference type="Proteomes" id="UP000694392">
    <property type="component" value="Unplaced"/>
</dbReference>
<organism evidence="7 8">
    <name type="scientific">Sphenodon punctatus</name>
    <name type="common">Tuatara</name>
    <name type="synonym">Hatteria punctata</name>
    <dbReference type="NCBI Taxonomy" id="8508"/>
    <lineage>
        <taxon>Eukaryota</taxon>
        <taxon>Metazoa</taxon>
        <taxon>Chordata</taxon>
        <taxon>Craniata</taxon>
        <taxon>Vertebrata</taxon>
        <taxon>Euteleostomi</taxon>
        <taxon>Lepidosauria</taxon>
        <taxon>Sphenodontia</taxon>
        <taxon>Sphenodontidae</taxon>
        <taxon>Sphenodon</taxon>
    </lineage>
</organism>
<dbReference type="GO" id="GO:0035591">
    <property type="term" value="F:signaling adaptor activity"/>
    <property type="evidence" value="ECO:0007669"/>
    <property type="project" value="Ensembl"/>
</dbReference>
<dbReference type="GO" id="GO:0050849">
    <property type="term" value="P:negative regulation of calcium-mediated signaling"/>
    <property type="evidence" value="ECO:0007669"/>
    <property type="project" value="Ensembl"/>
</dbReference>
<dbReference type="InterPro" id="IPR036860">
    <property type="entry name" value="SH2_dom_sf"/>
</dbReference>
<dbReference type="Ensembl" id="ENSSPUT00000017201.1">
    <property type="protein sequence ID" value="ENSSPUP00000016137.1"/>
    <property type="gene ID" value="ENSSPUG00000012481.1"/>
</dbReference>
<dbReference type="GO" id="GO:0005794">
    <property type="term" value="C:Golgi apparatus"/>
    <property type="evidence" value="ECO:0007669"/>
    <property type="project" value="Ensembl"/>
</dbReference>
<dbReference type="SUPFAM" id="SSF55550">
    <property type="entry name" value="SH2 domain"/>
    <property type="match status" value="1"/>
</dbReference>
<dbReference type="SMART" id="SM00252">
    <property type="entry name" value="SH2"/>
    <property type="match status" value="1"/>
</dbReference>
<dbReference type="PRINTS" id="PR00401">
    <property type="entry name" value="SH2DOMAIN"/>
</dbReference>
<evidence type="ECO:0000256" key="4">
    <source>
        <dbReference type="PROSITE-ProRule" id="PRU00192"/>
    </source>
</evidence>
<dbReference type="SUPFAM" id="SSF50044">
    <property type="entry name" value="SH3-domain"/>
    <property type="match status" value="1"/>
</dbReference>
<dbReference type="InterPro" id="IPR000980">
    <property type="entry name" value="SH2"/>
</dbReference>
<evidence type="ECO:0000256" key="1">
    <source>
        <dbReference type="ARBA" id="ARBA00022443"/>
    </source>
</evidence>
<proteinExistence type="predicted"/>
<dbReference type="Ensembl" id="ENSSPUT00000017197.1">
    <property type="protein sequence ID" value="ENSSPUP00000016133.1"/>
    <property type="gene ID" value="ENSSPUG00000012481.1"/>
</dbReference>
<evidence type="ECO:0000313" key="7">
    <source>
        <dbReference type="Ensembl" id="ENSSPUP00000016133.1"/>
    </source>
</evidence>
<dbReference type="InterPro" id="IPR043539">
    <property type="entry name" value="Grb2-like"/>
</dbReference>
<keyword evidence="8" id="KW-1185">Reference proteome</keyword>
<dbReference type="Gene3D" id="2.30.30.40">
    <property type="entry name" value="SH3 Domains"/>
    <property type="match status" value="1"/>
</dbReference>
<evidence type="ECO:0000259" key="6">
    <source>
        <dbReference type="PROSITE" id="PS50002"/>
    </source>
</evidence>
<dbReference type="Pfam" id="PF00017">
    <property type="entry name" value="SH2"/>
    <property type="match status" value="1"/>
</dbReference>
<evidence type="ECO:0000259" key="5">
    <source>
        <dbReference type="PROSITE" id="PS50001"/>
    </source>
</evidence>
<dbReference type="InterPro" id="IPR001452">
    <property type="entry name" value="SH3_domain"/>
</dbReference>
<dbReference type="GO" id="GO:0000122">
    <property type="term" value="P:negative regulation of transcription by RNA polymerase II"/>
    <property type="evidence" value="ECO:0007669"/>
    <property type="project" value="Ensembl"/>
</dbReference>
<reference evidence="7" key="1">
    <citation type="submission" date="2025-05" db="UniProtKB">
        <authorList>
            <consortium name="Ensembl"/>
        </authorList>
    </citation>
    <scope>IDENTIFICATION</scope>
</reference>
<evidence type="ECO:0000256" key="3">
    <source>
        <dbReference type="PROSITE-ProRule" id="PRU00191"/>
    </source>
</evidence>
<dbReference type="GO" id="GO:0050860">
    <property type="term" value="P:negative regulation of T cell receptor signaling pathway"/>
    <property type="evidence" value="ECO:0007669"/>
    <property type="project" value="Ensembl"/>
</dbReference>
<dbReference type="OMA" id="QRAPLNW"/>
<dbReference type="GO" id="GO:0042110">
    <property type="term" value="P:T cell activation"/>
    <property type="evidence" value="ECO:0007669"/>
    <property type="project" value="Ensembl"/>
</dbReference>
<dbReference type="PROSITE" id="PS50001">
    <property type="entry name" value="SH2"/>
    <property type="match status" value="1"/>
</dbReference>
<keyword evidence="2 3" id="KW-0727">SH2 domain</keyword>
<sequence length="269" mass="30109">MGCLPSRRKQYVIHSRPAGNPSSIPSQAGPMNYVVVALCDFPSGQGEPVLRTGEQLSVLSEDGEWWKVVSLATGKDCYVPSSHIAKVSHRWLYEGISREKAEELLLLPCNHGGSFLIRESQTRKGCFSLSVRRTNHTSWDSVKHYRINRLENGWLYVSPRLTFPSLHDLVDYYSETTDGLCCVLKEPCFIQGTSPVPGRNLHEPVIVKKPALNWNELDSSVLFAEGPLPEEDSPVSLGLREAISSYLFMTEGLPLENSPHEKGNRWKST</sequence>
<dbReference type="PANTHER" id="PTHR46037">
    <property type="entry name" value="PROTEIN ENHANCER OF SEVENLESS 2B"/>
    <property type="match status" value="1"/>
</dbReference>